<dbReference type="EMBL" id="AWWV01007096">
    <property type="protein sequence ID" value="OMO98376.1"/>
    <property type="molecule type" value="Genomic_DNA"/>
</dbReference>
<organism evidence="1 2">
    <name type="scientific">Corchorus capsularis</name>
    <name type="common">Jute</name>
    <dbReference type="NCBI Taxonomy" id="210143"/>
    <lineage>
        <taxon>Eukaryota</taxon>
        <taxon>Viridiplantae</taxon>
        <taxon>Streptophyta</taxon>
        <taxon>Embryophyta</taxon>
        <taxon>Tracheophyta</taxon>
        <taxon>Spermatophyta</taxon>
        <taxon>Magnoliopsida</taxon>
        <taxon>eudicotyledons</taxon>
        <taxon>Gunneridae</taxon>
        <taxon>Pentapetalae</taxon>
        <taxon>rosids</taxon>
        <taxon>malvids</taxon>
        <taxon>Malvales</taxon>
        <taxon>Malvaceae</taxon>
        <taxon>Grewioideae</taxon>
        <taxon>Apeibeae</taxon>
        <taxon>Corchorus</taxon>
    </lineage>
</organism>
<reference evidence="1 2" key="1">
    <citation type="submission" date="2013-09" db="EMBL/GenBank/DDBJ databases">
        <title>Corchorus capsularis genome sequencing.</title>
        <authorList>
            <person name="Alam M."/>
            <person name="Haque M.S."/>
            <person name="Islam M.S."/>
            <person name="Emdad E.M."/>
            <person name="Islam M.M."/>
            <person name="Ahmed B."/>
            <person name="Halim A."/>
            <person name="Hossen Q.M.M."/>
            <person name="Hossain M.Z."/>
            <person name="Ahmed R."/>
            <person name="Khan M.M."/>
            <person name="Islam R."/>
            <person name="Rashid M.M."/>
            <person name="Khan S.A."/>
            <person name="Rahman M.S."/>
            <person name="Alam M."/>
        </authorList>
    </citation>
    <scope>NUCLEOTIDE SEQUENCE [LARGE SCALE GENOMIC DNA]</scope>
    <source>
        <strain evidence="2">cv. CVL-1</strain>
        <tissue evidence="1">Whole seedling</tissue>
    </source>
</reference>
<name>A0A1R3JU57_COCAP</name>
<proteinExistence type="predicted"/>
<dbReference type="Gramene" id="OMO98376">
    <property type="protein sequence ID" value="OMO98376"/>
    <property type="gene ID" value="CCACVL1_04231"/>
</dbReference>
<dbReference type="Proteomes" id="UP000188268">
    <property type="component" value="Unassembled WGS sequence"/>
</dbReference>
<protein>
    <submittedName>
        <fullName evidence="1">Uncharacterized protein</fullName>
    </submittedName>
</protein>
<sequence>MEVSCSLFSWKNHEKLKLPA</sequence>
<evidence type="ECO:0000313" key="1">
    <source>
        <dbReference type="EMBL" id="OMO98376.1"/>
    </source>
</evidence>
<comment type="caution">
    <text evidence="1">The sequence shown here is derived from an EMBL/GenBank/DDBJ whole genome shotgun (WGS) entry which is preliminary data.</text>
</comment>
<dbReference type="AlphaFoldDB" id="A0A1R3JU57"/>
<gene>
    <name evidence="1" type="ORF">CCACVL1_04231</name>
</gene>
<evidence type="ECO:0000313" key="2">
    <source>
        <dbReference type="Proteomes" id="UP000188268"/>
    </source>
</evidence>
<accession>A0A1R3JU57</accession>
<keyword evidence="2" id="KW-1185">Reference proteome</keyword>